<dbReference type="InterPro" id="IPR041712">
    <property type="entry name" value="DHPS-like_MBL-fold"/>
</dbReference>
<dbReference type="CDD" id="cd07713">
    <property type="entry name" value="DHPS-like_MBL-fold"/>
    <property type="match status" value="1"/>
</dbReference>
<feature type="domain" description="Metallo-beta-lactamase" evidence="1">
    <location>
        <begin position="21"/>
        <end position="90"/>
    </location>
</feature>
<evidence type="ECO:0000313" key="2">
    <source>
        <dbReference type="EMBL" id="MPM52962.1"/>
    </source>
</evidence>
<dbReference type="EMBL" id="VSSQ01014106">
    <property type="protein sequence ID" value="MPM52962.1"/>
    <property type="molecule type" value="Genomic_DNA"/>
</dbReference>
<dbReference type="InterPro" id="IPR052926">
    <property type="entry name" value="Metallo-beta-lactamase_dom"/>
</dbReference>
<dbReference type="SUPFAM" id="SSF56281">
    <property type="entry name" value="Metallo-hydrolase/oxidoreductase"/>
    <property type="match status" value="1"/>
</dbReference>
<gene>
    <name evidence="2" type="ORF">SDC9_99726</name>
</gene>
<reference evidence="2" key="1">
    <citation type="submission" date="2019-08" db="EMBL/GenBank/DDBJ databases">
        <authorList>
            <person name="Kucharzyk K."/>
            <person name="Murdoch R.W."/>
            <person name="Higgins S."/>
            <person name="Loffler F."/>
        </authorList>
    </citation>
    <scope>NUCLEOTIDE SEQUENCE</scope>
</reference>
<sequence>MKVVTLFENRTISKEYKSSHGLSIYIETKNHKILFDTGADDSFVYNASKLGVNLEEIDIAIISHGHNDHGGGLEGFLKINSKAKIYVGKGAFDDYLTKLLGIIKFKIGLKKELLSDRFEFVDGVTSIDEELTLFNNIEGDKLLPKGNDRLLKSYSDGTIKKDDFAHEINLLINENHNYSLFCGCSHKGIVNIVEKAKIIANTKVSTVVGGFHLMGMKVNSSKNAAYFQELAANLKNSGVDKYYTCHCTGEEAYNYLRKNVKALDEIKTGMIIEV</sequence>
<dbReference type="GO" id="GO:0016740">
    <property type="term" value="F:transferase activity"/>
    <property type="evidence" value="ECO:0007669"/>
    <property type="project" value="TreeGrafter"/>
</dbReference>
<dbReference type="Pfam" id="PF00753">
    <property type="entry name" value="Lactamase_B"/>
    <property type="match status" value="1"/>
</dbReference>
<accession>A0A645AIB2</accession>
<comment type="caution">
    <text evidence="2">The sequence shown here is derived from an EMBL/GenBank/DDBJ whole genome shotgun (WGS) entry which is preliminary data.</text>
</comment>
<protein>
    <recommendedName>
        <fullName evidence="1">Metallo-beta-lactamase domain-containing protein</fullName>
    </recommendedName>
</protein>
<dbReference type="InterPro" id="IPR036866">
    <property type="entry name" value="RibonucZ/Hydroxyglut_hydro"/>
</dbReference>
<dbReference type="Gene3D" id="3.60.15.10">
    <property type="entry name" value="Ribonuclease Z/Hydroxyacylglutathione hydrolase-like"/>
    <property type="match status" value="1"/>
</dbReference>
<organism evidence="2">
    <name type="scientific">bioreactor metagenome</name>
    <dbReference type="NCBI Taxonomy" id="1076179"/>
    <lineage>
        <taxon>unclassified sequences</taxon>
        <taxon>metagenomes</taxon>
        <taxon>ecological metagenomes</taxon>
    </lineage>
</organism>
<evidence type="ECO:0000259" key="1">
    <source>
        <dbReference type="Pfam" id="PF00753"/>
    </source>
</evidence>
<dbReference type="PANTHER" id="PTHR13754:SF13">
    <property type="entry name" value="METALLO-BETA-LACTAMASE SUPERFAMILY PROTEIN (AFU_ORTHOLOGUE AFUA_3G07630)"/>
    <property type="match status" value="1"/>
</dbReference>
<dbReference type="InterPro" id="IPR001279">
    <property type="entry name" value="Metallo-B-lactamas"/>
</dbReference>
<proteinExistence type="predicted"/>
<dbReference type="AlphaFoldDB" id="A0A645AIB2"/>
<name>A0A645AIB2_9ZZZZ</name>
<dbReference type="PANTHER" id="PTHR13754">
    <property type="entry name" value="METALLO-BETA-LACTAMASE SUPERFAMILY PROTEIN"/>
    <property type="match status" value="1"/>
</dbReference>